<dbReference type="EMBL" id="RCYR01000001">
    <property type="protein sequence ID" value="RYS82315.1"/>
    <property type="molecule type" value="Genomic_DNA"/>
</dbReference>
<accession>A0A174C182</accession>
<dbReference type="Gene3D" id="3.30.2110.10">
    <property type="entry name" value="CbiD-like"/>
    <property type="match status" value="1"/>
</dbReference>
<keyword evidence="1 5" id="KW-0169">Cobalamin biosynthesis</keyword>
<dbReference type="Proteomes" id="UP000095787">
    <property type="component" value="Unassembled WGS sequence"/>
</dbReference>
<dbReference type="AlphaFoldDB" id="A0A174C182"/>
<comment type="pathway">
    <text evidence="5">Cofactor biosynthesis; adenosylcobalamin biosynthesis; cob(II)yrinate a,c-diamide from sirohydrochlorin (anaerobic route): step 6/10.</text>
</comment>
<dbReference type="HAMAP" id="MF_00787">
    <property type="entry name" value="CbiD"/>
    <property type="match status" value="1"/>
</dbReference>
<keyword evidence="4 5" id="KW-0949">S-adenosyl-L-methionine</keyword>
<dbReference type="PANTHER" id="PTHR35863">
    <property type="entry name" value="COBALT-PRECORRIN-5B C(1)-METHYLTRANSFERASE"/>
    <property type="match status" value="1"/>
</dbReference>
<dbReference type="Pfam" id="PF01888">
    <property type="entry name" value="CbiD"/>
    <property type="match status" value="1"/>
</dbReference>
<name>A0A174C182_9FIRM</name>
<dbReference type="PIRSF" id="PIRSF026782">
    <property type="entry name" value="CbiD"/>
    <property type="match status" value="1"/>
</dbReference>
<comment type="function">
    <text evidence="5">Catalyzes the methylation of C-1 in cobalt-precorrin-5B to form cobalt-precorrin-6A.</text>
</comment>
<dbReference type="GO" id="GO:0019251">
    <property type="term" value="P:anaerobic cobalamin biosynthetic process"/>
    <property type="evidence" value="ECO:0007669"/>
    <property type="project" value="UniProtKB-UniRule"/>
</dbReference>
<dbReference type="NCBIfam" id="TIGR00312">
    <property type="entry name" value="cbiD"/>
    <property type="match status" value="1"/>
</dbReference>
<reference evidence="7 9" key="2">
    <citation type="journal article" date="2019" name="Science, e1252229">
        <title>Invertible promoters mediate bacterial phase variation, antibiotic resistance, and host adaptation in the gut.</title>
        <authorList>
            <person name="Jiang X."/>
            <person name="Hall A.B."/>
            <person name="Arthur T.D."/>
            <person name="Plichta D.R."/>
            <person name="Covington C.T."/>
            <person name="Poyet M."/>
            <person name="Crothers J."/>
            <person name="Moses P.L."/>
            <person name="Tolonen A.C."/>
            <person name="Vlamakis H."/>
            <person name="Alm E.J."/>
            <person name="Xavier R.J."/>
        </authorList>
    </citation>
    <scope>NUCLEOTIDE SEQUENCE [LARGE SCALE GENOMIC DNA]</scope>
    <source>
        <strain evidence="7">Aa_0143</strain>
        <strain evidence="9">aa_0143</strain>
    </source>
</reference>
<keyword evidence="2 5" id="KW-0489">Methyltransferase</keyword>
<dbReference type="Proteomes" id="UP000292665">
    <property type="component" value="Unassembled WGS sequence"/>
</dbReference>
<dbReference type="PANTHER" id="PTHR35863:SF1">
    <property type="entry name" value="COBALT-PRECORRIN-5B C(1)-METHYLTRANSFERASE"/>
    <property type="match status" value="1"/>
</dbReference>
<dbReference type="GO" id="GO:0008168">
    <property type="term" value="F:methyltransferase activity"/>
    <property type="evidence" value="ECO:0007669"/>
    <property type="project" value="UniProtKB-UniRule"/>
</dbReference>
<proteinExistence type="inferred from homology"/>
<comment type="similarity">
    <text evidence="5">Belongs to the CbiD family.</text>
</comment>
<dbReference type="GO" id="GO:0032259">
    <property type="term" value="P:methylation"/>
    <property type="evidence" value="ECO:0007669"/>
    <property type="project" value="UniProtKB-KW"/>
</dbReference>
<dbReference type="EMBL" id="CYZO01000017">
    <property type="protein sequence ID" value="CUO06089.1"/>
    <property type="molecule type" value="Genomic_DNA"/>
</dbReference>
<evidence type="ECO:0000256" key="5">
    <source>
        <dbReference type="HAMAP-Rule" id="MF_00787"/>
    </source>
</evidence>
<comment type="catalytic activity">
    <reaction evidence="5">
        <text>Co-precorrin-5B + S-adenosyl-L-methionine = Co-precorrin-6A + S-adenosyl-L-homocysteine</text>
        <dbReference type="Rhea" id="RHEA:26285"/>
        <dbReference type="ChEBI" id="CHEBI:57856"/>
        <dbReference type="ChEBI" id="CHEBI:59789"/>
        <dbReference type="ChEBI" id="CHEBI:60063"/>
        <dbReference type="ChEBI" id="CHEBI:60064"/>
        <dbReference type="EC" id="2.1.1.195"/>
    </reaction>
</comment>
<evidence type="ECO:0000256" key="1">
    <source>
        <dbReference type="ARBA" id="ARBA00022573"/>
    </source>
</evidence>
<dbReference type="EC" id="2.1.1.195" evidence="5"/>
<dbReference type="UniPathway" id="UPA00148">
    <property type="reaction ID" value="UER00227"/>
</dbReference>
<evidence type="ECO:0000256" key="4">
    <source>
        <dbReference type="ARBA" id="ARBA00022691"/>
    </source>
</evidence>
<organism evidence="6 8">
    <name type="scientific">[Ruminococcus] torques</name>
    <dbReference type="NCBI Taxonomy" id="33039"/>
    <lineage>
        <taxon>Bacteria</taxon>
        <taxon>Bacillati</taxon>
        <taxon>Bacillota</taxon>
        <taxon>Clostridia</taxon>
        <taxon>Lachnospirales</taxon>
        <taxon>Lachnospiraceae</taxon>
        <taxon>Mediterraneibacter</taxon>
    </lineage>
</organism>
<dbReference type="SUPFAM" id="SSF111342">
    <property type="entry name" value="CbiD-like"/>
    <property type="match status" value="1"/>
</dbReference>
<sequence>MKQEIGRNRSGLRLGYTTGSCAAAAAKAAVAMLLKEEEITHVKLITPKGIELYLEVESTIRTADYVQCAVEKYSGDDPDVTDGMKVYAKAEKIESFLKEEEAEERCFEIKDHIVLAGGEGIGRVTKAGLEQQTGFPAINKIPRRMIADAVDEECRQYKYGGKIKITLSIPGGEKIAKKTFNPRLGIVGGLSVLGTTGIVEPMSEKALTDTIWLEMKMLKETGYDRCYVVPGNYGMDFLREELGVDEEVTVKCSNYIGDTIDDAKLLGMKGILFIGHIGKFVKLAAGVMNTHSRQADCRMEVLAVHAALEGADSHTVRSVMDCVNTSEALRVLKECGLLEKVMESVMERIEFYLTNRAGEALDIAAVVFSNEEGVLGKTSKADSLFEQTSRFVRQKKGR</sequence>
<evidence type="ECO:0000313" key="7">
    <source>
        <dbReference type="EMBL" id="RYS82315.1"/>
    </source>
</evidence>
<dbReference type="RefSeq" id="WP_004845493.1">
    <property type="nucleotide sequence ID" value="NZ_AP028249.1"/>
</dbReference>
<reference evidence="6 8" key="1">
    <citation type="submission" date="2015-09" db="EMBL/GenBank/DDBJ databases">
        <authorList>
            <consortium name="Pathogen Informatics"/>
        </authorList>
    </citation>
    <scope>NUCLEOTIDE SEQUENCE [LARGE SCALE GENOMIC DNA]</scope>
    <source>
        <strain evidence="6 8">2789STDY5834841</strain>
    </source>
</reference>
<gene>
    <name evidence="5 7" type="primary">cbiD</name>
    <name evidence="7" type="ORF">EAI93_01010</name>
    <name evidence="6" type="ORF">ERS852456_01506</name>
</gene>
<evidence type="ECO:0000256" key="2">
    <source>
        <dbReference type="ARBA" id="ARBA00022603"/>
    </source>
</evidence>
<protein>
    <recommendedName>
        <fullName evidence="5">Cobalt-precorrin-5B C(1)-methyltransferase</fullName>
        <ecNumber evidence="5">2.1.1.195</ecNumber>
    </recommendedName>
    <alternativeName>
        <fullName evidence="5">Cobalt-precorrin-6A synthase</fullName>
    </alternativeName>
</protein>
<evidence type="ECO:0000256" key="3">
    <source>
        <dbReference type="ARBA" id="ARBA00022679"/>
    </source>
</evidence>
<evidence type="ECO:0000313" key="6">
    <source>
        <dbReference type="EMBL" id="CUO06089.1"/>
    </source>
</evidence>
<dbReference type="InterPro" id="IPR002748">
    <property type="entry name" value="CbiD"/>
</dbReference>
<keyword evidence="3 5" id="KW-0808">Transferase</keyword>
<evidence type="ECO:0000313" key="8">
    <source>
        <dbReference type="Proteomes" id="UP000095787"/>
    </source>
</evidence>
<dbReference type="GeneID" id="97329205"/>
<evidence type="ECO:0000313" key="9">
    <source>
        <dbReference type="Proteomes" id="UP000292665"/>
    </source>
</evidence>
<dbReference type="InterPro" id="IPR036074">
    <property type="entry name" value="CbiD_sf"/>
</dbReference>